<evidence type="ECO:0000256" key="1">
    <source>
        <dbReference type="SAM" id="Phobius"/>
    </source>
</evidence>
<feature type="transmembrane region" description="Helical" evidence="1">
    <location>
        <begin position="455"/>
        <end position="481"/>
    </location>
</feature>
<reference evidence="4" key="5">
    <citation type="journal article" date="2021" name="Int. J. Parasitol.">
        <title>Comparative analysis of gene expression between Babesia bovis blood stages and kinetes allowed by improved genome annotation.</title>
        <authorList>
            <person name="Ueti M.W."/>
            <person name="Johnson W.C."/>
            <person name="Kappmeyer L.S."/>
            <person name="Herndon D.R."/>
            <person name="Mousel M.R."/>
            <person name="Reif K.E."/>
            <person name="Taus N.S."/>
            <person name="Ifeonu O.O."/>
            <person name="Silva J.C."/>
            <person name="Suarez C.E."/>
            <person name="Brayton K.A."/>
        </authorList>
    </citation>
    <scope>NUCLEOTIDE SEQUENCE [LARGE SCALE GENOMIC DNA]</scope>
</reference>
<keyword evidence="1" id="KW-0812">Transmembrane</keyword>
<keyword evidence="1" id="KW-0472">Membrane</keyword>
<dbReference type="EMBL" id="AAXT01000005">
    <property type="protein sequence ID" value="EDO05415.1"/>
    <property type="molecule type" value="Genomic_DNA"/>
</dbReference>
<feature type="transmembrane region" description="Helical" evidence="1">
    <location>
        <begin position="323"/>
        <end position="344"/>
    </location>
</feature>
<dbReference type="Proteomes" id="UP000002173">
    <property type="component" value="Unassembled WGS sequence"/>
</dbReference>
<dbReference type="OMA" id="KPIFCLI"/>
<name>A7AWI7_BABBO</name>
<evidence type="ECO:0000313" key="2">
    <source>
        <dbReference type="EMBL" id="BAN64368.1"/>
    </source>
</evidence>
<dbReference type="RefSeq" id="XP_001608983.1">
    <property type="nucleotide sequence ID" value="XM_001608933.1"/>
</dbReference>
<feature type="transmembrane region" description="Helical" evidence="1">
    <location>
        <begin position="356"/>
        <end position="374"/>
    </location>
</feature>
<dbReference type="KEGG" id="bbo:BBOV_I003330"/>
<feature type="transmembrane region" description="Helical" evidence="1">
    <location>
        <begin position="386"/>
        <end position="410"/>
    </location>
</feature>
<evidence type="ECO:0000313" key="3">
    <source>
        <dbReference type="EMBL" id="EDO05415.1"/>
    </source>
</evidence>
<dbReference type="EMBL" id="AK440574">
    <property type="protein sequence ID" value="BAN64368.1"/>
    <property type="molecule type" value="mRNA"/>
</dbReference>
<dbReference type="VEuPathDB" id="PiroplasmaDB:BBOV_I003330"/>
<keyword evidence="4" id="KW-1185">Reference proteome</keyword>
<reference evidence="3 4" key="1">
    <citation type="journal article" date="2007" name="PLoS Pathog.">
        <title>Genome sequence of Babesia bovis and comparative analysis of apicomplexan hemoprotozoa.</title>
        <authorList>
            <person name="Brayton K.A."/>
            <person name="Lau A.O.T."/>
            <person name="Herndon D.R."/>
            <person name="Hannick L."/>
            <person name="Kappmeyer L.S."/>
            <person name="Berens S.J."/>
            <person name="Bidwell S.L."/>
            <person name="Brown W.C."/>
            <person name="Crabtree J."/>
            <person name="Fadrosh D."/>
            <person name="Feldblum T."/>
            <person name="Forberger H.A."/>
            <person name="Haas B.J."/>
            <person name="Howell J.M."/>
            <person name="Khouri H."/>
            <person name="Koo H."/>
            <person name="Mann D.J."/>
            <person name="Norimine J."/>
            <person name="Paulsen I.T."/>
            <person name="Radune D."/>
            <person name="Ren Q."/>
            <person name="Smith R.K. Jr."/>
            <person name="Suarez C.E."/>
            <person name="White O."/>
            <person name="Wortman J.R."/>
            <person name="Knowles D.P. Jr."/>
            <person name="McElwain T.F."/>
            <person name="Nene V.M."/>
        </authorList>
    </citation>
    <scope>NUCLEOTIDE SEQUENCE [LARGE SCALE GENOMIC DNA]</scope>
    <source>
        <strain evidence="3">T2Bo</strain>
    </source>
</reference>
<dbReference type="GeneID" id="5477199"/>
<feature type="transmembrane region" description="Helical" evidence="1">
    <location>
        <begin position="178"/>
        <end position="202"/>
    </location>
</feature>
<organism evidence="3 4">
    <name type="scientific">Babesia bovis</name>
    <dbReference type="NCBI Taxonomy" id="5865"/>
    <lineage>
        <taxon>Eukaryota</taxon>
        <taxon>Sar</taxon>
        <taxon>Alveolata</taxon>
        <taxon>Apicomplexa</taxon>
        <taxon>Aconoidasida</taxon>
        <taxon>Piroplasmida</taxon>
        <taxon>Babesiidae</taxon>
        <taxon>Babesia</taxon>
    </lineage>
</organism>
<feature type="transmembrane region" description="Helical" evidence="1">
    <location>
        <begin position="214"/>
        <end position="234"/>
    </location>
</feature>
<keyword evidence="1" id="KW-1133">Transmembrane helix</keyword>
<feature type="transmembrane region" description="Helical" evidence="1">
    <location>
        <begin position="246"/>
        <end position="269"/>
    </location>
</feature>
<proteinExistence type="evidence at transcript level"/>
<feature type="transmembrane region" description="Helical" evidence="1">
    <location>
        <begin position="289"/>
        <end position="311"/>
    </location>
</feature>
<reference evidence="4" key="4">
    <citation type="journal article" date="2020" name="Data Brief">
        <title>Transcriptome dataset of Babesia bovis life stages within vertebrate and invertebrate hosts.</title>
        <authorList>
            <person name="Ueti M.W."/>
            <person name="Johnson W.C."/>
            <person name="Kappmeyer L.S."/>
            <person name="Herndon D.R."/>
            <person name="Mousel M.R."/>
            <person name="Reif K.E."/>
            <person name="Taus N.S."/>
            <person name="Ifeonu O.O."/>
            <person name="Silva J.C."/>
            <person name="Suarez C.E."/>
            <person name="Brayton K.A."/>
        </authorList>
    </citation>
    <scope>NUCLEOTIDE SEQUENCE [LARGE SCALE GENOMIC DNA]</scope>
</reference>
<dbReference type="AlphaFoldDB" id="A7AWI7"/>
<sequence>MEPSGNDSSYTREESRRLWPCSCAFLDGLCRSYGLDMTKVKSYSLLSLLLKSEALYLLHMCYISLLIASHPDGDKKFSNAVLYLLPSLWLLKPLFALIDDHSDLILRKCAQWCRRINGEVDTSRPPTGRSRSVMDSLVDLNKHANLMLCVSHIGIVTLLSAIMSYSKRHPLSGGCGPHLIVLVSLCQIASGAVSDGAFCRYVQCNSELSEVQFASLRLLFMIGYGLCNMLSVVMPFPRSTDFITCFMTLINLAPCFLLGNSVCVLWVLLCDPGEYEEAVDQSKRKRTIYSPKVAIAFLGLMYLAMAMRMPYDTLLLKASRRGAIPVMTLVGLSLATKIVVSTLMLRYCSLKRLLKIAKYIFVACIVVYCTGYKIPPLPSTTSSVWYLTFVAIQSTSLHQILLTFGIVMTVRCAPRGWEASVMSLGDLSFDLVIYLHRSKISPRKWLYKIIPSDIAIDICVVFFCLYCISVIFGNVHIAALLQNERNAAITTSELPLPIQVGEYPSASIANRAADIHEDGASSVLNAHECLDSHVDKSPWAADSEYSDGSNESSQ</sequence>
<protein>
    <submittedName>
        <fullName evidence="3">Uncharacterized protein</fullName>
    </submittedName>
</protein>
<reference evidence="3" key="2">
    <citation type="submission" date="2007-08" db="EMBL/GenBank/DDBJ databases">
        <authorList>
            <person name="Nene V."/>
        </authorList>
    </citation>
    <scope>NUCLEOTIDE SEQUENCE</scope>
    <source>
        <strain evidence="3">T2Bo</strain>
    </source>
</reference>
<dbReference type="eggNOG" id="ENOG502TN4D">
    <property type="taxonomic scope" value="Eukaryota"/>
</dbReference>
<accession>A7AWI7</accession>
<feature type="transmembrane region" description="Helical" evidence="1">
    <location>
        <begin position="45"/>
        <end position="68"/>
    </location>
</feature>
<feature type="transmembrane region" description="Helical" evidence="1">
    <location>
        <begin position="144"/>
        <end position="166"/>
    </location>
</feature>
<gene>
    <name evidence="2 3" type="ORF">BBOV_I003330</name>
</gene>
<evidence type="ECO:0000313" key="4">
    <source>
        <dbReference type="Proteomes" id="UP000002173"/>
    </source>
</evidence>
<reference evidence="2" key="3">
    <citation type="journal article" date="2014" name="BMC Genomics">
        <title>The Babesia bovis gene and promoter model: an update from full-length EST analysis.</title>
        <authorList>
            <person name="Yamagishi J."/>
            <person name="Wakaguri H."/>
            <person name="Yokoyama N."/>
            <person name="Yamashita R."/>
            <person name="Suzuki Y."/>
            <person name="Xuan X."/>
            <person name="Igarashi I."/>
        </authorList>
    </citation>
    <scope>NUCLEOTIDE SEQUENCE</scope>
    <source>
        <strain evidence="2">Texas</strain>
    </source>
</reference>